<sequence length="156" mass="16957">AHSLHQAEARWPPRPQRPRRALLLPRSPDNRPHAEGALEARATTAGLGSRPDSIDSIQFIFGEDAGDPTFSPAPPRPASMPWLRGRPRDKLVGEGEVPGSETKGSPNRTSRRDSKRGAKQEPCGTDNDGDGEDDDVSQRVSKRRLVVDPEAKGKGK</sequence>
<dbReference type="EnsemblPlants" id="TuG1812G0400002848.01.T01">
    <property type="protein sequence ID" value="TuG1812G0400002848.01.T01"/>
    <property type="gene ID" value="TuG1812G0400002848.01"/>
</dbReference>
<reference evidence="2" key="2">
    <citation type="submission" date="2018-03" db="EMBL/GenBank/DDBJ databases">
        <title>The Triticum urartu genome reveals the dynamic nature of wheat genome evolution.</title>
        <authorList>
            <person name="Ling H."/>
            <person name="Ma B."/>
            <person name="Shi X."/>
            <person name="Liu H."/>
            <person name="Dong L."/>
            <person name="Sun H."/>
            <person name="Cao Y."/>
            <person name="Gao Q."/>
            <person name="Zheng S."/>
            <person name="Li Y."/>
            <person name="Yu Y."/>
            <person name="Du H."/>
            <person name="Qi M."/>
            <person name="Li Y."/>
            <person name="Yu H."/>
            <person name="Cui Y."/>
            <person name="Wang N."/>
            <person name="Chen C."/>
            <person name="Wu H."/>
            <person name="Zhao Y."/>
            <person name="Zhang J."/>
            <person name="Li Y."/>
            <person name="Zhou W."/>
            <person name="Zhang B."/>
            <person name="Hu W."/>
            <person name="Eijk M."/>
            <person name="Tang J."/>
            <person name="Witsenboer H."/>
            <person name="Zhao S."/>
            <person name="Li Z."/>
            <person name="Zhang A."/>
            <person name="Wang D."/>
            <person name="Liang C."/>
        </authorList>
    </citation>
    <scope>NUCLEOTIDE SEQUENCE [LARGE SCALE GENOMIC DNA]</scope>
    <source>
        <strain evidence="2">cv. G1812</strain>
    </source>
</reference>
<feature type="region of interest" description="Disordered" evidence="1">
    <location>
        <begin position="1"/>
        <end position="156"/>
    </location>
</feature>
<name>A0A8R7UAG5_TRIUA</name>
<reference evidence="2" key="3">
    <citation type="submission" date="2022-06" db="UniProtKB">
        <authorList>
            <consortium name="EnsemblPlants"/>
        </authorList>
    </citation>
    <scope>IDENTIFICATION</scope>
</reference>
<evidence type="ECO:0000256" key="1">
    <source>
        <dbReference type="SAM" id="MobiDB-lite"/>
    </source>
</evidence>
<protein>
    <submittedName>
        <fullName evidence="2">Uncharacterized protein</fullName>
    </submittedName>
</protein>
<organism evidence="2 3">
    <name type="scientific">Triticum urartu</name>
    <name type="common">Red wild einkorn</name>
    <name type="synonym">Crithodium urartu</name>
    <dbReference type="NCBI Taxonomy" id="4572"/>
    <lineage>
        <taxon>Eukaryota</taxon>
        <taxon>Viridiplantae</taxon>
        <taxon>Streptophyta</taxon>
        <taxon>Embryophyta</taxon>
        <taxon>Tracheophyta</taxon>
        <taxon>Spermatophyta</taxon>
        <taxon>Magnoliopsida</taxon>
        <taxon>Liliopsida</taxon>
        <taxon>Poales</taxon>
        <taxon>Poaceae</taxon>
        <taxon>BOP clade</taxon>
        <taxon>Pooideae</taxon>
        <taxon>Triticodae</taxon>
        <taxon>Triticeae</taxon>
        <taxon>Triticinae</taxon>
        <taxon>Triticum</taxon>
    </lineage>
</organism>
<dbReference type="AlphaFoldDB" id="A0A8R7UAG5"/>
<feature type="compositionally biased region" description="Basic and acidic residues" evidence="1">
    <location>
        <begin position="110"/>
        <end position="119"/>
    </location>
</feature>
<proteinExistence type="predicted"/>
<evidence type="ECO:0000313" key="2">
    <source>
        <dbReference type="EnsemblPlants" id="TuG1812G0400002848.01.T01"/>
    </source>
</evidence>
<dbReference type="Proteomes" id="UP000015106">
    <property type="component" value="Chromosome 4"/>
</dbReference>
<dbReference type="Gramene" id="TuG1812G0400002848.01.T01">
    <property type="protein sequence ID" value="TuG1812G0400002848.01.T01"/>
    <property type="gene ID" value="TuG1812G0400002848.01"/>
</dbReference>
<accession>A0A8R7UAG5</accession>
<feature type="compositionally biased region" description="Basic and acidic residues" evidence="1">
    <location>
        <begin position="145"/>
        <end position="156"/>
    </location>
</feature>
<keyword evidence="3" id="KW-1185">Reference proteome</keyword>
<reference evidence="3" key="1">
    <citation type="journal article" date="2013" name="Nature">
        <title>Draft genome of the wheat A-genome progenitor Triticum urartu.</title>
        <authorList>
            <person name="Ling H.Q."/>
            <person name="Zhao S."/>
            <person name="Liu D."/>
            <person name="Wang J."/>
            <person name="Sun H."/>
            <person name="Zhang C."/>
            <person name="Fan H."/>
            <person name="Li D."/>
            <person name="Dong L."/>
            <person name="Tao Y."/>
            <person name="Gao C."/>
            <person name="Wu H."/>
            <person name="Li Y."/>
            <person name="Cui Y."/>
            <person name="Guo X."/>
            <person name="Zheng S."/>
            <person name="Wang B."/>
            <person name="Yu K."/>
            <person name="Liang Q."/>
            <person name="Yang W."/>
            <person name="Lou X."/>
            <person name="Chen J."/>
            <person name="Feng M."/>
            <person name="Jian J."/>
            <person name="Zhang X."/>
            <person name="Luo G."/>
            <person name="Jiang Y."/>
            <person name="Liu J."/>
            <person name="Wang Z."/>
            <person name="Sha Y."/>
            <person name="Zhang B."/>
            <person name="Wu H."/>
            <person name="Tang D."/>
            <person name="Shen Q."/>
            <person name="Xue P."/>
            <person name="Zou S."/>
            <person name="Wang X."/>
            <person name="Liu X."/>
            <person name="Wang F."/>
            <person name="Yang Y."/>
            <person name="An X."/>
            <person name="Dong Z."/>
            <person name="Zhang K."/>
            <person name="Zhang X."/>
            <person name="Luo M.C."/>
            <person name="Dvorak J."/>
            <person name="Tong Y."/>
            <person name="Wang J."/>
            <person name="Yang H."/>
            <person name="Li Z."/>
            <person name="Wang D."/>
            <person name="Zhang A."/>
            <person name="Wang J."/>
        </authorList>
    </citation>
    <scope>NUCLEOTIDE SEQUENCE</scope>
    <source>
        <strain evidence="3">cv. G1812</strain>
    </source>
</reference>
<feature type="compositionally biased region" description="Basic and acidic residues" evidence="1">
    <location>
        <begin position="28"/>
        <end position="38"/>
    </location>
</feature>
<evidence type="ECO:0000313" key="3">
    <source>
        <dbReference type="Proteomes" id="UP000015106"/>
    </source>
</evidence>